<organism evidence="1 2">
    <name type="scientific">Archaeoglobus sulfaticallidus PM70-1</name>
    <dbReference type="NCBI Taxonomy" id="387631"/>
    <lineage>
        <taxon>Archaea</taxon>
        <taxon>Methanobacteriati</taxon>
        <taxon>Methanobacteriota</taxon>
        <taxon>Archaeoglobi</taxon>
        <taxon>Archaeoglobales</taxon>
        <taxon>Archaeoglobaceae</taxon>
        <taxon>Archaeoglobus</taxon>
    </lineage>
</organism>
<dbReference type="AlphaFoldDB" id="N0BM65"/>
<sequence length="96" mass="11174">MAVTRAKKKLIVVGSRNLAGINGWSHRANPSSFYRYIRSCKDTAVFLADPSMFSNELERAEKEYEKKIDESNERDVFGFTDSDRTILRQLRSRKRL</sequence>
<evidence type="ECO:0000313" key="2">
    <source>
        <dbReference type="Proteomes" id="UP000013307"/>
    </source>
</evidence>
<gene>
    <name evidence="1" type="ORF">Asulf_01369</name>
</gene>
<proteinExistence type="predicted"/>
<dbReference type="HOGENOM" id="CLU_2353074_0_0_2"/>
<evidence type="ECO:0000313" key="1">
    <source>
        <dbReference type="EMBL" id="AGK61360.1"/>
    </source>
</evidence>
<protein>
    <submittedName>
        <fullName evidence="1">Uncharacterized protein</fullName>
    </submittedName>
</protein>
<reference evidence="1 2" key="1">
    <citation type="journal article" date="2013" name="Genome Announc.">
        <title>Complete Genome Sequence of the Thermophilic and Facultatively Chemolithoautotrophic Sulfate Reducer Archaeoglobus sulfaticallidus Strain PM70-1T.</title>
        <authorList>
            <person name="Stokke R."/>
            <person name="Hocking W.P."/>
            <person name="Steinsbu B.O."/>
            <person name="Steen I.H."/>
        </authorList>
    </citation>
    <scope>NUCLEOTIDE SEQUENCE [LARGE SCALE GENOMIC DNA]</scope>
    <source>
        <strain evidence="1">PM70-1</strain>
    </source>
</reference>
<dbReference type="Proteomes" id="UP000013307">
    <property type="component" value="Chromosome"/>
</dbReference>
<dbReference type="EMBL" id="CP005290">
    <property type="protein sequence ID" value="AGK61360.1"/>
    <property type="molecule type" value="Genomic_DNA"/>
</dbReference>
<keyword evidence="2" id="KW-1185">Reference proteome</keyword>
<dbReference type="KEGG" id="ast:Asulf_01369"/>
<name>N0BM65_9EURY</name>
<accession>N0BM65</accession>